<dbReference type="GO" id="GO:0000166">
    <property type="term" value="F:nucleotide binding"/>
    <property type="evidence" value="ECO:0007669"/>
    <property type="project" value="InterPro"/>
</dbReference>
<dbReference type="EMBL" id="JAGSOH010000108">
    <property type="protein sequence ID" value="MBR7829964.1"/>
    <property type="molecule type" value="Genomic_DNA"/>
</dbReference>
<dbReference type="GO" id="GO:0016491">
    <property type="term" value="F:oxidoreductase activity"/>
    <property type="evidence" value="ECO:0007669"/>
    <property type="project" value="UniProtKB-KW"/>
</dbReference>
<feature type="domain" description="Gfo/Idh/MocA-like oxidoreductase N-terminal" evidence="2">
    <location>
        <begin position="4"/>
        <end position="118"/>
    </location>
</feature>
<evidence type="ECO:0000313" key="5">
    <source>
        <dbReference type="Proteomes" id="UP000676325"/>
    </source>
</evidence>
<name>A0A941IJY2_9ACTN</name>
<dbReference type="InterPro" id="IPR055170">
    <property type="entry name" value="GFO_IDH_MocA-like_dom"/>
</dbReference>
<reference evidence="4" key="1">
    <citation type="submission" date="2021-04" db="EMBL/GenBank/DDBJ databases">
        <title>Genome based classification of Actinospica acidithermotolerans sp. nov., an actinobacterium isolated from an Indonesian hot spring.</title>
        <authorList>
            <person name="Kusuma A.B."/>
            <person name="Putra K.E."/>
            <person name="Nafisah S."/>
            <person name="Loh J."/>
            <person name="Nouioui I."/>
            <person name="Goodfellow M."/>
        </authorList>
    </citation>
    <scope>NUCLEOTIDE SEQUENCE</scope>
    <source>
        <strain evidence="4">MGRD01-02</strain>
    </source>
</reference>
<evidence type="ECO:0000259" key="2">
    <source>
        <dbReference type="Pfam" id="PF01408"/>
    </source>
</evidence>
<dbReference type="PANTHER" id="PTHR43818:SF11">
    <property type="entry name" value="BCDNA.GH03377"/>
    <property type="match status" value="1"/>
</dbReference>
<gene>
    <name evidence="4" type="ORF">KDK95_26920</name>
</gene>
<keyword evidence="5" id="KW-1185">Reference proteome</keyword>
<comment type="caution">
    <text evidence="4">The sequence shown here is derived from an EMBL/GenBank/DDBJ whole genome shotgun (WGS) entry which is preliminary data.</text>
</comment>
<proteinExistence type="predicted"/>
<keyword evidence="1" id="KW-0560">Oxidoreductase</keyword>
<evidence type="ECO:0000313" key="4">
    <source>
        <dbReference type="EMBL" id="MBR7829964.1"/>
    </source>
</evidence>
<dbReference type="Gene3D" id="3.30.360.10">
    <property type="entry name" value="Dihydrodipicolinate Reductase, domain 2"/>
    <property type="match status" value="1"/>
</dbReference>
<dbReference type="Proteomes" id="UP000676325">
    <property type="component" value="Unassembled WGS sequence"/>
</dbReference>
<dbReference type="AlphaFoldDB" id="A0A941IJY2"/>
<dbReference type="InterPro" id="IPR036291">
    <property type="entry name" value="NAD(P)-bd_dom_sf"/>
</dbReference>
<dbReference type="InterPro" id="IPR000683">
    <property type="entry name" value="Gfo/Idh/MocA-like_OxRdtase_N"/>
</dbReference>
<dbReference type="InterPro" id="IPR050463">
    <property type="entry name" value="Gfo/Idh/MocA_oxidrdct_glycsds"/>
</dbReference>
<dbReference type="Pfam" id="PF22725">
    <property type="entry name" value="GFO_IDH_MocA_C3"/>
    <property type="match status" value="1"/>
</dbReference>
<accession>A0A941IJY2</accession>
<protein>
    <submittedName>
        <fullName evidence="4">Gfo/Idh/MocA family oxidoreductase</fullName>
    </submittedName>
</protein>
<dbReference type="SUPFAM" id="SSF55347">
    <property type="entry name" value="Glyceraldehyde-3-phosphate dehydrogenase-like, C-terminal domain"/>
    <property type="match status" value="1"/>
</dbReference>
<dbReference type="Pfam" id="PF01408">
    <property type="entry name" value="GFO_IDH_MocA"/>
    <property type="match status" value="1"/>
</dbReference>
<evidence type="ECO:0000256" key="1">
    <source>
        <dbReference type="ARBA" id="ARBA00023002"/>
    </source>
</evidence>
<dbReference type="PANTHER" id="PTHR43818">
    <property type="entry name" value="BCDNA.GH03377"/>
    <property type="match status" value="1"/>
</dbReference>
<organism evidence="4 5">
    <name type="scientific">Actinospica acidithermotolerans</name>
    <dbReference type="NCBI Taxonomy" id="2828514"/>
    <lineage>
        <taxon>Bacteria</taxon>
        <taxon>Bacillati</taxon>
        <taxon>Actinomycetota</taxon>
        <taxon>Actinomycetes</taxon>
        <taxon>Catenulisporales</taxon>
        <taxon>Actinospicaceae</taxon>
        <taxon>Actinospica</taxon>
    </lineage>
</organism>
<evidence type="ECO:0000259" key="3">
    <source>
        <dbReference type="Pfam" id="PF22725"/>
    </source>
</evidence>
<dbReference type="SUPFAM" id="SSF51735">
    <property type="entry name" value="NAD(P)-binding Rossmann-fold domains"/>
    <property type="match status" value="1"/>
</dbReference>
<dbReference type="Gene3D" id="3.40.50.720">
    <property type="entry name" value="NAD(P)-binding Rossmann-like Domain"/>
    <property type="match status" value="1"/>
</dbReference>
<dbReference type="RefSeq" id="WP_212521096.1">
    <property type="nucleotide sequence ID" value="NZ_JAGSOH010000108.1"/>
</dbReference>
<sequence>MQPLRIAIAGTGMIGAVHADAARRAGARVVGVSASSAQRAKAAATRLGAERSFDSSEELIAADDVDVVHICTPNDLHGPLVRLALAAGKHVVCEKPLSVDAADADALAALAEGSGLINAVPFVYRYHAMAAEARHRVRSGAIGPVRLLHGHYLQDWLLRPTDDNWRVDAAAGGASRAFADIGSHWCDLVEWVTGHRISELTAVTQTVHPERAQNGSVATEDVVHVVFRTDLGATGSVVVSQVSPGRKNRLWFEVDGAEHSVSFDQEAPETLLFGGREHTESVIRDPGTLSAEAARLSPVPAGHPLGYRDCFAAFVADVYDAVRAGSGTGTDPLYPTFADAARTARITDAVLRSAHSRNWIEV</sequence>
<feature type="domain" description="GFO/IDH/MocA-like oxidoreductase" evidence="3">
    <location>
        <begin position="132"/>
        <end position="261"/>
    </location>
</feature>